<evidence type="ECO:0000259" key="7">
    <source>
        <dbReference type="PROSITE" id="PS50051"/>
    </source>
</evidence>
<dbReference type="PROSITE" id="PS00847">
    <property type="entry name" value="MCM_1"/>
    <property type="match status" value="1"/>
</dbReference>
<accession>A0A078ALU9</accession>
<organism evidence="8 9">
    <name type="scientific">Stylonychia lemnae</name>
    <name type="common">Ciliate</name>
    <dbReference type="NCBI Taxonomy" id="5949"/>
    <lineage>
        <taxon>Eukaryota</taxon>
        <taxon>Sar</taxon>
        <taxon>Alveolata</taxon>
        <taxon>Ciliophora</taxon>
        <taxon>Intramacronucleata</taxon>
        <taxon>Spirotrichea</taxon>
        <taxon>Stichotrichia</taxon>
        <taxon>Sporadotrichida</taxon>
        <taxon>Oxytrichidae</taxon>
        <taxon>Stylonychinae</taxon>
        <taxon>Stylonychia</taxon>
    </lineage>
</organism>
<dbReference type="InterPro" id="IPR033762">
    <property type="entry name" value="MCM_OB"/>
</dbReference>
<dbReference type="SUPFAM" id="SSF52540">
    <property type="entry name" value="P-loop containing nucleoside triphosphate hydrolases"/>
    <property type="match status" value="1"/>
</dbReference>
<feature type="compositionally biased region" description="Low complexity" evidence="6">
    <location>
        <begin position="719"/>
        <end position="743"/>
    </location>
</feature>
<dbReference type="GO" id="GO:0003697">
    <property type="term" value="F:single-stranded DNA binding"/>
    <property type="evidence" value="ECO:0007669"/>
    <property type="project" value="TreeGrafter"/>
</dbReference>
<dbReference type="SMART" id="SM00382">
    <property type="entry name" value="AAA"/>
    <property type="match status" value="1"/>
</dbReference>
<dbReference type="EC" id="3.6.4.12" evidence="1"/>
<dbReference type="OMA" id="KGIFEFD"/>
<feature type="region of interest" description="Disordered" evidence="6">
    <location>
        <begin position="818"/>
        <end position="850"/>
    </location>
</feature>
<evidence type="ECO:0000256" key="2">
    <source>
        <dbReference type="ARBA" id="ARBA00022741"/>
    </source>
</evidence>
<dbReference type="GO" id="GO:0006260">
    <property type="term" value="P:DNA replication"/>
    <property type="evidence" value="ECO:0007669"/>
    <property type="project" value="InterPro"/>
</dbReference>
<name>A0A078ALU9_STYLE</name>
<dbReference type="Proteomes" id="UP000039865">
    <property type="component" value="Unassembled WGS sequence"/>
</dbReference>
<evidence type="ECO:0000256" key="1">
    <source>
        <dbReference type="ARBA" id="ARBA00012551"/>
    </source>
</evidence>
<feature type="region of interest" description="Disordered" evidence="6">
    <location>
        <begin position="712"/>
        <end position="777"/>
    </location>
</feature>
<keyword evidence="3 5" id="KW-0067">ATP-binding</keyword>
<dbReference type="GO" id="GO:0005634">
    <property type="term" value="C:nucleus"/>
    <property type="evidence" value="ECO:0007669"/>
    <property type="project" value="UniProtKB-SubCell"/>
</dbReference>
<evidence type="ECO:0000256" key="6">
    <source>
        <dbReference type="SAM" id="MobiDB-lite"/>
    </source>
</evidence>
<dbReference type="Gene3D" id="3.40.50.300">
    <property type="entry name" value="P-loop containing nucleotide triphosphate hydrolases"/>
    <property type="match status" value="1"/>
</dbReference>
<dbReference type="Pfam" id="PF00493">
    <property type="entry name" value="MCM"/>
    <property type="match status" value="1"/>
</dbReference>
<dbReference type="PRINTS" id="PR01657">
    <property type="entry name" value="MCMFAMILY"/>
</dbReference>
<dbReference type="GO" id="GO:0000724">
    <property type="term" value="P:double-strand break repair via homologous recombination"/>
    <property type="evidence" value="ECO:0007669"/>
    <property type="project" value="TreeGrafter"/>
</dbReference>
<dbReference type="InterPro" id="IPR031327">
    <property type="entry name" value="MCM"/>
</dbReference>
<dbReference type="SUPFAM" id="SSF50249">
    <property type="entry name" value="Nucleic acid-binding proteins"/>
    <property type="match status" value="1"/>
</dbReference>
<sequence length="874" mass="100768">MIESVAIRNELRDIYVKQWNTLMIWLKAFKRLGGDDQVIERRRGVDENEGAYGQDLYIFRRFLYPKKHVDVRLINVPPLREIFLDTIRNLRQFHVNKFMVIQGTVIRTNLVKNRETKKDFACKSCGKIYRASSDIYEFTNFLLPPICGGEVEKKPNPFFNMLMTIRRRNMAQGNQNANAMFQGVSIGQCNGKNFVPIHGTAQYKDYQEIKIQEVYKTLKPGVIPRSTIIILEDELVDRAKPGDDVMISGIFIQRWRSPFNRTERPQIEIAFLANNVIQLNKRDFKKEINKQVYNDIQKFWKTYERKNPEKLGILLSVIGGVQKQNENDPRIRGQIHMLMVGEPGTGKSQLLTFASKISMRSVVTTGIGTTSAGLTVALFKDGNEYILEAGALVLADFGVCCIDEFSLIRHEDRGSIHEAMEQQTISIAKGGITCKINSRATIIAATNPSKTQKWNNRYDNNQNTGIATSLLSRFDMVFILVDMCILEQDLAQANFKLALTRQDEEEEVNQKIWNIEKLTKYIVYVQRYIDPVCSDKAEMIIQAYFQYLRNCPTLGKDRKTVRMLESLIRMAEAHARLMNKNDIDIYDAICVIILQEHCINTGLYIELPQIIMSRQTYEKAKYETLMKLGLKDYKYFDDDFDQILTEVPHQRPNNMGDETAFMMETYYNLDRTEHTHHDRNSNQSQIQDLKAERNDDCEDENDDTIMMYSQVSQSANNMRKQLQMQQSRNQSMQNSQQSISKNIPPTQDQIMCIEDDEDTDQSDDGSQSQKIQSQSQSLKNKFGSLFGNTTAKQKENLDFNFQKKNSDQRNNQKIIQSQTQTEIDGQDSLSNGSGGCTDDQSQYSEYPNNNEISINIDYARVGNNNVNDETDYDD</sequence>
<evidence type="ECO:0000313" key="8">
    <source>
        <dbReference type="EMBL" id="CDW81828.1"/>
    </source>
</evidence>
<dbReference type="GO" id="GO:0017116">
    <property type="term" value="F:single-stranded DNA helicase activity"/>
    <property type="evidence" value="ECO:0007669"/>
    <property type="project" value="TreeGrafter"/>
</dbReference>
<evidence type="ECO:0000256" key="4">
    <source>
        <dbReference type="ARBA" id="ARBA00023125"/>
    </source>
</evidence>
<dbReference type="Gene3D" id="2.20.28.10">
    <property type="match status" value="1"/>
</dbReference>
<dbReference type="PROSITE" id="PS50051">
    <property type="entry name" value="MCM_2"/>
    <property type="match status" value="1"/>
</dbReference>
<dbReference type="Pfam" id="PF17855">
    <property type="entry name" value="MCM_lid"/>
    <property type="match status" value="1"/>
</dbReference>
<dbReference type="PANTHER" id="PTHR11630">
    <property type="entry name" value="DNA REPLICATION LICENSING FACTOR MCM FAMILY MEMBER"/>
    <property type="match status" value="1"/>
</dbReference>
<dbReference type="AlphaFoldDB" id="A0A078ALU9"/>
<feature type="compositionally biased region" description="Polar residues" evidence="6">
    <location>
        <begin position="818"/>
        <end position="831"/>
    </location>
</feature>
<gene>
    <name evidence="8" type="primary">Contig19839.g21039</name>
    <name evidence="8" type="ORF">STYLEM_10852</name>
</gene>
<dbReference type="Gene3D" id="2.40.50.140">
    <property type="entry name" value="Nucleic acid-binding proteins"/>
    <property type="match status" value="1"/>
</dbReference>
<dbReference type="InParanoid" id="A0A078ALU9"/>
<dbReference type="InterPro" id="IPR012340">
    <property type="entry name" value="NA-bd_OB-fold"/>
</dbReference>
<dbReference type="OrthoDB" id="271325at2759"/>
<reference evidence="8 9" key="1">
    <citation type="submission" date="2014-06" db="EMBL/GenBank/DDBJ databases">
        <authorList>
            <person name="Swart Estienne"/>
        </authorList>
    </citation>
    <scope>NUCLEOTIDE SEQUENCE [LARGE SCALE GENOMIC DNA]</scope>
    <source>
        <strain evidence="8 9">130c</strain>
    </source>
</reference>
<protein>
    <recommendedName>
        <fullName evidence="1">DNA helicase</fullName>
        <ecNumber evidence="1">3.6.4.12</ecNumber>
    </recommendedName>
</protein>
<dbReference type="InterPro" id="IPR041562">
    <property type="entry name" value="MCM_lid"/>
</dbReference>
<dbReference type="InterPro" id="IPR027417">
    <property type="entry name" value="P-loop_NTPase"/>
</dbReference>
<dbReference type="GO" id="GO:0042555">
    <property type="term" value="C:MCM complex"/>
    <property type="evidence" value="ECO:0007669"/>
    <property type="project" value="TreeGrafter"/>
</dbReference>
<keyword evidence="2 5" id="KW-0547">Nucleotide-binding</keyword>
<feature type="domain" description="MCM C-terminal AAA(+) ATPase" evidence="7">
    <location>
        <begin position="310"/>
        <end position="496"/>
    </location>
</feature>
<dbReference type="SMART" id="SM00350">
    <property type="entry name" value="MCM"/>
    <property type="match status" value="1"/>
</dbReference>
<dbReference type="InterPro" id="IPR001208">
    <property type="entry name" value="MCM_dom"/>
</dbReference>
<feature type="compositionally biased region" description="Acidic residues" evidence="6">
    <location>
        <begin position="753"/>
        <end position="763"/>
    </location>
</feature>
<evidence type="ECO:0000313" key="9">
    <source>
        <dbReference type="Proteomes" id="UP000039865"/>
    </source>
</evidence>
<evidence type="ECO:0000256" key="3">
    <source>
        <dbReference type="ARBA" id="ARBA00022840"/>
    </source>
</evidence>
<keyword evidence="9" id="KW-1185">Reference proteome</keyword>
<comment type="similarity">
    <text evidence="5">Belongs to the MCM family.</text>
</comment>
<dbReference type="GO" id="GO:0016787">
    <property type="term" value="F:hydrolase activity"/>
    <property type="evidence" value="ECO:0007669"/>
    <property type="project" value="UniProtKB-KW"/>
</dbReference>
<evidence type="ECO:0000256" key="5">
    <source>
        <dbReference type="RuleBase" id="RU004070"/>
    </source>
</evidence>
<dbReference type="InterPro" id="IPR018525">
    <property type="entry name" value="MCM_CS"/>
</dbReference>
<dbReference type="PANTHER" id="PTHR11630:SF48">
    <property type="entry name" value="DNA HELICASE MCM9"/>
    <property type="match status" value="1"/>
</dbReference>
<dbReference type="InterPro" id="IPR003593">
    <property type="entry name" value="AAA+_ATPase"/>
</dbReference>
<dbReference type="EMBL" id="CCKQ01010310">
    <property type="protein sequence ID" value="CDW81828.1"/>
    <property type="molecule type" value="Genomic_DNA"/>
</dbReference>
<proteinExistence type="inferred from homology"/>
<keyword evidence="4 5" id="KW-0238">DNA-binding</keyword>
<feature type="compositionally biased region" description="Low complexity" evidence="6">
    <location>
        <begin position="764"/>
        <end position="777"/>
    </location>
</feature>
<dbReference type="GO" id="GO:0005524">
    <property type="term" value="F:ATP binding"/>
    <property type="evidence" value="ECO:0007669"/>
    <property type="project" value="UniProtKB-KW"/>
</dbReference>
<feature type="region of interest" description="Disordered" evidence="6">
    <location>
        <begin position="673"/>
        <end position="700"/>
    </location>
</feature>
<feature type="compositionally biased region" description="Polar residues" evidence="6">
    <location>
        <begin position="838"/>
        <end position="850"/>
    </location>
</feature>
<dbReference type="Pfam" id="PF17207">
    <property type="entry name" value="MCM_OB"/>
    <property type="match status" value="1"/>
</dbReference>